<dbReference type="HOGENOM" id="CLU_2941514_0_0_1"/>
<feature type="region of interest" description="Disordered" evidence="1">
    <location>
        <begin position="1"/>
        <end position="60"/>
    </location>
</feature>
<proteinExistence type="predicted"/>
<dbReference type="Proteomes" id="UP000054266">
    <property type="component" value="Unassembled WGS sequence"/>
</dbReference>
<reference evidence="2 3" key="1">
    <citation type="submission" date="2015-01" db="EMBL/GenBank/DDBJ databases">
        <title>The Genome Sequence of Capronia semiimmersa CBS27337.</title>
        <authorList>
            <consortium name="The Broad Institute Genomics Platform"/>
            <person name="Cuomo C."/>
            <person name="de Hoog S."/>
            <person name="Gorbushina A."/>
            <person name="Stielow B."/>
            <person name="Teixiera M."/>
            <person name="Abouelleil A."/>
            <person name="Chapman S.B."/>
            <person name="Priest M."/>
            <person name="Young S.K."/>
            <person name="Wortman J."/>
            <person name="Nusbaum C."/>
            <person name="Birren B."/>
        </authorList>
    </citation>
    <scope>NUCLEOTIDE SEQUENCE [LARGE SCALE GENOMIC DNA]</scope>
    <source>
        <strain evidence="2 3">CBS 27337</strain>
    </source>
</reference>
<evidence type="ECO:0000313" key="2">
    <source>
        <dbReference type="EMBL" id="KIW67270.1"/>
    </source>
</evidence>
<protein>
    <submittedName>
        <fullName evidence="2">Uncharacterized protein</fullName>
    </submittedName>
</protein>
<name>A0A0D2FKK0_9EURO</name>
<dbReference type="STRING" id="5601.A0A0D2FKK0"/>
<evidence type="ECO:0000313" key="3">
    <source>
        <dbReference type="Proteomes" id="UP000054266"/>
    </source>
</evidence>
<sequence length="60" mass="6593">MDRVMGGRGRGIDEGFEPLPGDHPQRTKDSSAAQRKGIGLDDADDGDIYDKLGWNDDFDL</sequence>
<evidence type="ECO:0000256" key="1">
    <source>
        <dbReference type="SAM" id="MobiDB-lite"/>
    </source>
</evidence>
<organism evidence="2 3">
    <name type="scientific">Phialophora macrospora</name>
    <dbReference type="NCBI Taxonomy" id="1851006"/>
    <lineage>
        <taxon>Eukaryota</taxon>
        <taxon>Fungi</taxon>
        <taxon>Dikarya</taxon>
        <taxon>Ascomycota</taxon>
        <taxon>Pezizomycotina</taxon>
        <taxon>Eurotiomycetes</taxon>
        <taxon>Chaetothyriomycetidae</taxon>
        <taxon>Chaetothyriales</taxon>
        <taxon>Herpotrichiellaceae</taxon>
        <taxon>Phialophora</taxon>
    </lineage>
</organism>
<feature type="compositionally biased region" description="Basic and acidic residues" evidence="1">
    <location>
        <begin position="1"/>
        <end position="13"/>
    </location>
</feature>
<dbReference type="EMBL" id="KN846959">
    <property type="protein sequence ID" value="KIW67270.1"/>
    <property type="molecule type" value="Genomic_DNA"/>
</dbReference>
<gene>
    <name evidence="2" type="ORF">PV04_06535</name>
</gene>
<accession>A0A0D2FKK0</accession>
<dbReference type="AlphaFoldDB" id="A0A0D2FKK0"/>
<keyword evidence="3" id="KW-1185">Reference proteome</keyword>